<name>A0A8J3XWL4_9ACTN</name>
<keyword evidence="2" id="KW-1185">Reference proteome</keyword>
<evidence type="ECO:0000313" key="2">
    <source>
        <dbReference type="Proteomes" id="UP000605992"/>
    </source>
</evidence>
<reference evidence="1" key="1">
    <citation type="submission" date="2021-01" db="EMBL/GenBank/DDBJ databases">
        <title>Whole genome shotgun sequence of Planotetraspora thailandica NBRC 104271.</title>
        <authorList>
            <person name="Komaki H."/>
            <person name="Tamura T."/>
        </authorList>
    </citation>
    <scope>NUCLEOTIDE SEQUENCE</scope>
    <source>
        <strain evidence="1">NBRC 104271</strain>
    </source>
</reference>
<dbReference type="Proteomes" id="UP000605992">
    <property type="component" value="Unassembled WGS sequence"/>
</dbReference>
<protein>
    <submittedName>
        <fullName evidence="1">Uncharacterized protein</fullName>
    </submittedName>
</protein>
<evidence type="ECO:0000313" key="1">
    <source>
        <dbReference type="EMBL" id="GII51843.1"/>
    </source>
</evidence>
<proteinExistence type="predicted"/>
<dbReference type="EMBL" id="BOOR01000004">
    <property type="protein sequence ID" value="GII51843.1"/>
    <property type="molecule type" value="Genomic_DNA"/>
</dbReference>
<accession>A0A8J3XWL4</accession>
<organism evidence="1 2">
    <name type="scientific">Planotetraspora thailandica</name>
    <dbReference type="NCBI Taxonomy" id="487172"/>
    <lineage>
        <taxon>Bacteria</taxon>
        <taxon>Bacillati</taxon>
        <taxon>Actinomycetota</taxon>
        <taxon>Actinomycetes</taxon>
        <taxon>Streptosporangiales</taxon>
        <taxon>Streptosporangiaceae</taxon>
        <taxon>Planotetraspora</taxon>
    </lineage>
</organism>
<dbReference type="AlphaFoldDB" id="A0A8J3XWL4"/>
<comment type="caution">
    <text evidence="1">The sequence shown here is derived from an EMBL/GenBank/DDBJ whole genome shotgun (WGS) entry which is preliminary data.</text>
</comment>
<sequence>MGVGLQVGVAQLDRPGEGGHGVLPALGRSAAVRERERSWVVEEREAVLHEEEYAGYGGGPSASVDEHLRHDSSIDAHSWRLVSATTIAAATDTLNEPTLPTCGM</sequence>
<gene>
    <name evidence="1" type="ORF">Pth03_02320</name>
</gene>